<name>A0AA38L305_TAXCH</name>
<keyword evidence="2" id="KW-0472">Membrane</keyword>
<keyword evidence="1" id="KW-0808">Transferase</keyword>
<accession>A0AA38L305</accession>
<organism evidence="3 4">
    <name type="scientific">Taxus chinensis</name>
    <name type="common">Chinese yew</name>
    <name type="synonym">Taxus wallichiana var. chinensis</name>
    <dbReference type="NCBI Taxonomy" id="29808"/>
    <lineage>
        <taxon>Eukaryota</taxon>
        <taxon>Viridiplantae</taxon>
        <taxon>Streptophyta</taxon>
        <taxon>Embryophyta</taxon>
        <taxon>Tracheophyta</taxon>
        <taxon>Spermatophyta</taxon>
        <taxon>Pinopsida</taxon>
        <taxon>Pinidae</taxon>
        <taxon>Conifers II</taxon>
        <taxon>Cupressales</taxon>
        <taxon>Taxaceae</taxon>
        <taxon>Taxus</taxon>
    </lineage>
</organism>
<evidence type="ECO:0000256" key="2">
    <source>
        <dbReference type="SAM" id="Phobius"/>
    </source>
</evidence>
<sequence length="96" mass="10669">MKAPRAVPTSRLFNYVVICSVLNASSSAWFSFARFEVYQNDFGWGKPVRVINGCNNKFDGMVNICPGKDEAGSVDVDIALLPQKMNLLECDAEFLM</sequence>
<keyword evidence="2" id="KW-0812">Transmembrane</keyword>
<dbReference type="InterPro" id="IPR023213">
    <property type="entry name" value="CAT-like_dom_sf"/>
</dbReference>
<dbReference type="Gene3D" id="3.30.559.10">
    <property type="entry name" value="Chloramphenicol acetyltransferase-like domain"/>
    <property type="match status" value="1"/>
</dbReference>
<dbReference type="EMBL" id="JAHRHJ020000006">
    <property type="protein sequence ID" value="KAH9312276.1"/>
    <property type="molecule type" value="Genomic_DNA"/>
</dbReference>
<keyword evidence="4" id="KW-1185">Reference proteome</keyword>
<evidence type="ECO:0000313" key="3">
    <source>
        <dbReference type="EMBL" id="KAH9312276.1"/>
    </source>
</evidence>
<dbReference type="AlphaFoldDB" id="A0AA38L305"/>
<comment type="caution">
    <text evidence="3">The sequence shown here is derived from an EMBL/GenBank/DDBJ whole genome shotgun (WGS) entry which is preliminary data.</text>
</comment>
<feature type="non-terminal residue" evidence="3">
    <location>
        <position position="96"/>
    </location>
</feature>
<dbReference type="GO" id="GO:0016740">
    <property type="term" value="F:transferase activity"/>
    <property type="evidence" value="ECO:0007669"/>
    <property type="project" value="UniProtKB-KW"/>
</dbReference>
<dbReference type="PANTHER" id="PTHR31896:SF76">
    <property type="entry name" value="BAHD ACYLTRANSFERASE DCR"/>
    <property type="match status" value="1"/>
</dbReference>
<dbReference type="PANTHER" id="PTHR31896">
    <property type="entry name" value="FAMILY REGULATORY PROTEIN, PUTATIVE (AFU_ORTHOLOGUE AFUA_3G14730)-RELATED"/>
    <property type="match status" value="1"/>
</dbReference>
<dbReference type="Proteomes" id="UP000824469">
    <property type="component" value="Unassembled WGS sequence"/>
</dbReference>
<proteinExistence type="predicted"/>
<protein>
    <submittedName>
        <fullName evidence="3">Uncharacterized protein</fullName>
    </submittedName>
</protein>
<dbReference type="Pfam" id="PF02458">
    <property type="entry name" value="Transferase"/>
    <property type="match status" value="1"/>
</dbReference>
<dbReference type="OMA" id="FARFEVY"/>
<evidence type="ECO:0000313" key="4">
    <source>
        <dbReference type="Proteomes" id="UP000824469"/>
    </source>
</evidence>
<dbReference type="InterPro" id="IPR051283">
    <property type="entry name" value="Sec_Metabolite_Acyltrans"/>
</dbReference>
<gene>
    <name evidence="3" type="ORF">KI387_027311</name>
</gene>
<reference evidence="3 4" key="1">
    <citation type="journal article" date="2021" name="Nat. Plants">
        <title>The Taxus genome provides insights into paclitaxel biosynthesis.</title>
        <authorList>
            <person name="Xiong X."/>
            <person name="Gou J."/>
            <person name="Liao Q."/>
            <person name="Li Y."/>
            <person name="Zhou Q."/>
            <person name="Bi G."/>
            <person name="Li C."/>
            <person name="Du R."/>
            <person name="Wang X."/>
            <person name="Sun T."/>
            <person name="Guo L."/>
            <person name="Liang H."/>
            <person name="Lu P."/>
            <person name="Wu Y."/>
            <person name="Zhang Z."/>
            <person name="Ro D.K."/>
            <person name="Shang Y."/>
            <person name="Huang S."/>
            <person name="Yan J."/>
        </authorList>
    </citation>
    <scope>NUCLEOTIDE SEQUENCE [LARGE SCALE GENOMIC DNA]</scope>
    <source>
        <strain evidence="3">Ta-2019</strain>
    </source>
</reference>
<feature type="transmembrane region" description="Helical" evidence="2">
    <location>
        <begin position="12"/>
        <end position="32"/>
    </location>
</feature>
<keyword evidence="2" id="KW-1133">Transmembrane helix</keyword>
<evidence type="ECO:0000256" key="1">
    <source>
        <dbReference type="ARBA" id="ARBA00022679"/>
    </source>
</evidence>